<dbReference type="InterPro" id="IPR027417">
    <property type="entry name" value="P-loop_NTPase"/>
</dbReference>
<evidence type="ECO:0000259" key="2">
    <source>
        <dbReference type="Pfam" id="PF20469"/>
    </source>
</evidence>
<dbReference type="EMBL" id="QZCW01000002">
    <property type="protein sequence ID" value="MCW5322015.1"/>
    <property type="molecule type" value="Genomic_DNA"/>
</dbReference>
<dbReference type="InterPro" id="IPR034139">
    <property type="entry name" value="TOPRIM_OLD"/>
</dbReference>
<dbReference type="InterPro" id="IPR051396">
    <property type="entry name" value="Bact_Antivir_Def_Nuclease"/>
</dbReference>
<keyword evidence="4" id="KW-1185">Reference proteome</keyword>
<evidence type="ECO:0000259" key="1">
    <source>
        <dbReference type="Pfam" id="PF13175"/>
    </source>
</evidence>
<evidence type="ECO:0000313" key="3">
    <source>
        <dbReference type="EMBL" id="MCW5322015.1"/>
    </source>
</evidence>
<comment type="caution">
    <text evidence="3">The sequence shown here is derived from an EMBL/GenBank/DDBJ whole genome shotgun (WGS) entry which is preliminary data.</text>
</comment>
<dbReference type="PANTHER" id="PTHR43581">
    <property type="entry name" value="ATP/GTP PHOSPHATASE"/>
    <property type="match status" value="1"/>
</dbReference>
<dbReference type="InterPro" id="IPR041685">
    <property type="entry name" value="AAA_GajA/Old/RecF-like"/>
</dbReference>
<name>A0ABT3KUR9_9BURK</name>
<dbReference type="SUPFAM" id="SSF52540">
    <property type="entry name" value="P-loop containing nucleoside triphosphate hydrolases"/>
    <property type="match status" value="1"/>
</dbReference>
<gene>
    <name evidence="3" type="ORF">D5039_12915</name>
</gene>
<reference evidence="4" key="1">
    <citation type="submission" date="2023-07" db="EMBL/GenBank/DDBJ databases">
        <title>Verminephrobacter genomes.</title>
        <authorList>
            <person name="Lund M.B."/>
        </authorList>
    </citation>
    <scope>NUCLEOTIDE SEQUENCE [LARGE SCALE GENOMIC DNA]</scope>
    <source>
        <strain evidence="4">AtM5-05</strain>
    </source>
</reference>
<organism evidence="3 4">
    <name type="scientific">Verminephrobacter aporrectodeae subsp. tuberculatae</name>
    <dbReference type="NCBI Taxonomy" id="1110392"/>
    <lineage>
        <taxon>Bacteria</taxon>
        <taxon>Pseudomonadati</taxon>
        <taxon>Pseudomonadota</taxon>
        <taxon>Betaproteobacteria</taxon>
        <taxon>Burkholderiales</taxon>
        <taxon>Comamonadaceae</taxon>
        <taxon>Verminephrobacter</taxon>
    </lineage>
</organism>
<sequence length="584" mass="64270">MYLAQLNITNFRKLRNAELQFQSGLNVLVGANNVGKTAVVDALRALLAGHDEPYPRLDADDVHRPKDGKPAGDIVFRYVFRDLSQDDEADFLAALKPNPTGILEAHITIRYAEADKVGRLRAKRWCGDHEDVGLTSDMMENLRGVYLPPLRDASQGLKPGRTSQLARLFRLLADDPGRESINEELKKIDEQLKGDPSIVKTNTAISTRHKAMLGSQLLQQLEIGLSASDFQRLASRLSLLVDAFEIEQNGLGFNNLIFMAVVLSELAKNPEASYRGLIVEEPEAHLHPQLQAVLLRYLETVQATDGEKPVQLFVTSHSPNFASIADIGSLTCLVDTGTEVETFFPRTINFGKDKLEKLKRYLDVTRAELFFARRIIFVEGATELMLVSVLAKKAGFNLREHAVSLISVEGLNFDSFLPLFGENALKIPVAVITDADPQKDEQPADGSESQAQYPALGDVVNVSDNTAKMKKSEDAFVKVFHGVKTFEYDLALHADNHSAMLQALGELHPKIAIAVKAKVDNAVDDATKARALFSGMFERGSNDVKKGRFGQALAQVFSEGAACVVPQYIRDAIAHACQIEPTKP</sequence>
<protein>
    <submittedName>
        <fullName evidence="3">DUF2813 domain-containing protein</fullName>
    </submittedName>
</protein>
<feature type="domain" description="OLD protein-like TOPRIM" evidence="2">
    <location>
        <begin position="370"/>
        <end position="436"/>
    </location>
</feature>
<proteinExistence type="predicted"/>
<accession>A0ABT3KUR9</accession>
<dbReference type="Pfam" id="PF13175">
    <property type="entry name" value="AAA_15"/>
    <property type="match status" value="2"/>
</dbReference>
<dbReference type="PANTHER" id="PTHR43581:SF4">
    <property type="entry name" value="ATP_GTP PHOSPHATASE"/>
    <property type="match status" value="1"/>
</dbReference>
<dbReference type="Gene3D" id="3.40.50.300">
    <property type="entry name" value="P-loop containing nucleotide triphosphate hydrolases"/>
    <property type="match status" value="1"/>
</dbReference>
<dbReference type="CDD" id="cd01026">
    <property type="entry name" value="TOPRIM_OLD"/>
    <property type="match status" value="1"/>
</dbReference>
<dbReference type="Proteomes" id="UP001208935">
    <property type="component" value="Unassembled WGS sequence"/>
</dbReference>
<feature type="domain" description="Endonuclease GajA/Old nuclease/RecF-like AAA" evidence="1">
    <location>
        <begin position="1"/>
        <end position="85"/>
    </location>
</feature>
<feature type="domain" description="Endonuclease GajA/Old nuclease/RecF-like AAA" evidence="1">
    <location>
        <begin position="179"/>
        <end position="322"/>
    </location>
</feature>
<evidence type="ECO:0000313" key="4">
    <source>
        <dbReference type="Proteomes" id="UP001208935"/>
    </source>
</evidence>
<dbReference type="RefSeq" id="WP_265282453.1">
    <property type="nucleotide sequence ID" value="NZ_QZCW01000002.1"/>
</dbReference>
<dbReference type="Pfam" id="PF20469">
    <property type="entry name" value="OLD-like_TOPRIM"/>
    <property type="match status" value="1"/>
</dbReference>